<dbReference type="PROSITE" id="PS51257">
    <property type="entry name" value="PROKAR_LIPOPROTEIN"/>
    <property type="match status" value="1"/>
</dbReference>
<keyword evidence="1" id="KW-0732">Signal</keyword>
<name>A0A2A4JTH6_HELVI</name>
<dbReference type="AlphaFoldDB" id="A0A2A4JTH6"/>
<organism evidence="2">
    <name type="scientific">Heliothis virescens</name>
    <name type="common">Tobacco budworm moth</name>
    <dbReference type="NCBI Taxonomy" id="7102"/>
    <lineage>
        <taxon>Eukaryota</taxon>
        <taxon>Metazoa</taxon>
        <taxon>Ecdysozoa</taxon>
        <taxon>Arthropoda</taxon>
        <taxon>Hexapoda</taxon>
        <taxon>Insecta</taxon>
        <taxon>Pterygota</taxon>
        <taxon>Neoptera</taxon>
        <taxon>Endopterygota</taxon>
        <taxon>Lepidoptera</taxon>
        <taxon>Glossata</taxon>
        <taxon>Ditrysia</taxon>
        <taxon>Noctuoidea</taxon>
        <taxon>Noctuidae</taxon>
        <taxon>Heliothinae</taxon>
        <taxon>Heliothis</taxon>
    </lineage>
</organism>
<gene>
    <name evidence="2" type="ORF">B5V51_12277</name>
</gene>
<protein>
    <submittedName>
        <fullName evidence="2">Uncharacterized protein</fullName>
    </submittedName>
</protein>
<evidence type="ECO:0000256" key="1">
    <source>
        <dbReference type="SAM" id="SignalP"/>
    </source>
</evidence>
<feature type="signal peptide" evidence="1">
    <location>
        <begin position="1"/>
        <end position="19"/>
    </location>
</feature>
<feature type="chain" id="PRO_5012359169" evidence="1">
    <location>
        <begin position="20"/>
        <end position="144"/>
    </location>
</feature>
<proteinExistence type="predicted"/>
<comment type="caution">
    <text evidence="2">The sequence shown here is derived from an EMBL/GenBank/DDBJ whole genome shotgun (WGS) entry which is preliminary data.</text>
</comment>
<accession>A0A2A4JTH6</accession>
<dbReference type="EMBL" id="NWSH01000642">
    <property type="protein sequence ID" value="PCG75076.1"/>
    <property type="molecule type" value="Genomic_DNA"/>
</dbReference>
<reference evidence="2" key="1">
    <citation type="submission" date="2017-09" db="EMBL/GenBank/DDBJ databases">
        <title>Contemporary evolution of a Lepidopteran species, Heliothis virescens, in response to modern agricultural practices.</title>
        <authorList>
            <person name="Fritz M.L."/>
            <person name="Deyonke A.M."/>
            <person name="Papanicolaou A."/>
            <person name="Micinski S."/>
            <person name="Westbrook J."/>
            <person name="Gould F."/>
        </authorList>
    </citation>
    <scope>NUCLEOTIDE SEQUENCE [LARGE SCALE GENOMIC DNA]</scope>
    <source>
        <strain evidence="2">HvINT-</strain>
        <tissue evidence="2">Whole body</tissue>
    </source>
</reference>
<evidence type="ECO:0000313" key="2">
    <source>
        <dbReference type="EMBL" id="PCG75076.1"/>
    </source>
</evidence>
<sequence>MDKLVFVVVILCFAFSCRGLVLQKAVEDLTNFYEVDTIKESNEQPIIDYLKNSEGQSELAYIVLVPKDSQDYKVLLDKSENYNKYVIIKTKPKLLDLDAYSLVQRVDKSKQMVMWLNLYCEMHPDCNKNKLHEELMKVRPYLEF</sequence>